<proteinExistence type="inferred from homology"/>
<evidence type="ECO:0000313" key="3">
    <source>
        <dbReference type="EMBL" id="CAE7180794.1"/>
    </source>
</evidence>
<comment type="similarity">
    <text evidence="1">Belongs to the UPF0045 family.</text>
</comment>
<dbReference type="Gene3D" id="3.30.70.930">
    <property type="match status" value="1"/>
</dbReference>
<dbReference type="InterPro" id="IPR029756">
    <property type="entry name" value="MTH1187/YkoF-like"/>
</dbReference>
<evidence type="ECO:0000259" key="2">
    <source>
        <dbReference type="Pfam" id="PF01910"/>
    </source>
</evidence>
<dbReference type="PANTHER" id="PTHR33777:SF1">
    <property type="entry name" value="UPF0045 PROTEIN ECM15"/>
    <property type="match status" value="1"/>
</dbReference>
<dbReference type="SUPFAM" id="SSF89957">
    <property type="entry name" value="MTH1187/YkoF-like"/>
    <property type="match status" value="1"/>
</dbReference>
<name>A0A8H3E2X7_9AGAM</name>
<comment type="caution">
    <text evidence="3">The sequence shown here is derived from an EMBL/GenBank/DDBJ whole genome shotgun (WGS) entry which is preliminary data.</text>
</comment>
<dbReference type="PANTHER" id="PTHR33777">
    <property type="entry name" value="UPF0045 PROTEIN ECM15"/>
    <property type="match status" value="1"/>
</dbReference>
<dbReference type="InterPro" id="IPR002767">
    <property type="entry name" value="Thiamine_BP"/>
</dbReference>
<dbReference type="Pfam" id="PF01910">
    <property type="entry name" value="Thiamine_BP"/>
    <property type="match status" value="1"/>
</dbReference>
<protein>
    <recommendedName>
        <fullName evidence="2">Thiamine-binding protein domain-containing protein</fullName>
    </recommendedName>
</protein>
<dbReference type="AlphaFoldDB" id="A0A8H3E2X7"/>
<reference evidence="3" key="1">
    <citation type="submission" date="2021-01" db="EMBL/GenBank/DDBJ databases">
        <authorList>
            <person name="Kaushik A."/>
        </authorList>
    </citation>
    <scope>NUCLEOTIDE SEQUENCE</scope>
    <source>
        <strain evidence="3">AG5</strain>
    </source>
</reference>
<organism evidence="3 4">
    <name type="scientific">Rhizoctonia solani</name>
    <dbReference type="NCBI Taxonomy" id="456999"/>
    <lineage>
        <taxon>Eukaryota</taxon>
        <taxon>Fungi</taxon>
        <taxon>Dikarya</taxon>
        <taxon>Basidiomycota</taxon>
        <taxon>Agaricomycotina</taxon>
        <taxon>Agaricomycetes</taxon>
        <taxon>Cantharellales</taxon>
        <taxon>Ceratobasidiaceae</taxon>
        <taxon>Rhizoctonia</taxon>
    </lineage>
</organism>
<feature type="domain" description="Thiamine-binding protein" evidence="2">
    <location>
        <begin position="13"/>
        <end position="50"/>
    </location>
</feature>
<dbReference type="EMBL" id="CAJNJQ010002609">
    <property type="protein sequence ID" value="CAE7180794.1"/>
    <property type="molecule type" value="Genomic_DNA"/>
</dbReference>
<gene>
    <name evidence="3" type="ORF">RDB_LOCUS116507</name>
</gene>
<sequence>MAQSSNSELYAVADFCLTPMGTGEPSVGPEIAECQRVLEKSGLTYKVAPVCCFFIAHVRLILIISKWVRYEHRYIHFPFAQALAHIQIKKAHGQQCQKQFTTAMLPSMHSVHPESQRTSALALE</sequence>
<evidence type="ECO:0000313" key="4">
    <source>
        <dbReference type="Proteomes" id="UP000663827"/>
    </source>
</evidence>
<dbReference type="Proteomes" id="UP000663827">
    <property type="component" value="Unassembled WGS sequence"/>
</dbReference>
<dbReference type="InterPro" id="IPR051614">
    <property type="entry name" value="UPF0045_domain"/>
</dbReference>
<evidence type="ECO:0000256" key="1">
    <source>
        <dbReference type="ARBA" id="ARBA00010272"/>
    </source>
</evidence>
<accession>A0A8H3E2X7</accession>
<dbReference type="GO" id="GO:0005829">
    <property type="term" value="C:cytosol"/>
    <property type="evidence" value="ECO:0007669"/>
    <property type="project" value="TreeGrafter"/>
</dbReference>